<accession>A0A438N7E2</accession>
<dbReference type="CDD" id="cd04301">
    <property type="entry name" value="NAT_SF"/>
    <property type="match status" value="1"/>
</dbReference>
<comment type="caution">
    <text evidence="2">The sequence shown here is derived from an EMBL/GenBank/DDBJ whole genome shotgun (WGS) entry which is preliminary data.</text>
</comment>
<proteinExistence type="predicted"/>
<sequence>MATFSVHVLPNPPENEATFREYSNRLRSLRLKSLQSDPDKWISRYDSEIQEPPEFWWNRLRAEGVIHHVLVANAGNDKSSVQYLLEGQWIGFVVTTCPAPDMQPEYHIAAVYIDQNFRGRGLAKILMREVQNTVKAEASKAAQPSPYCTIGSLHGNEVAARLYQSMGFQVTNPDEIVERAGFTYHTTAMRMDL</sequence>
<dbReference type="Pfam" id="PF13508">
    <property type="entry name" value="Acetyltransf_7"/>
    <property type="match status" value="1"/>
</dbReference>
<feature type="domain" description="N-acetyltransferase" evidence="1">
    <location>
        <begin position="29"/>
        <end position="193"/>
    </location>
</feature>
<dbReference type="Proteomes" id="UP000288859">
    <property type="component" value="Unassembled WGS sequence"/>
</dbReference>
<protein>
    <recommendedName>
        <fullName evidence="1">N-acetyltransferase domain-containing protein</fullName>
    </recommendedName>
</protein>
<dbReference type="InterPro" id="IPR000182">
    <property type="entry name" value="GNAT_dom"/>
</dbReference>
<evidence type="ECO:0000259" key="1">
    <source>
        <dbReference type="PROSITE" id="PS51186"/>
    </source>
</evidence>
<dbReference type="VEuPathDB" id="FungiDB:PV10_08480"/>
<evidence type="ECO:0000313" key="2">
    <source>
        <dbReference type="EMBL" id="RVX71680.1"/>
    </source>
</evidence>
<dbReference type="AlphaFoldDB" id="A0A438N7E2"/>
<evidence type="ECO:0000313" key="3">
    <source>
        <dbReference type="Proteomes" id="UP000288859"/>
    </source>
</evidence>
<dbReference type="InterPro" id="IPR016181">
    <property type="entry name" value="Acyl_CoA_acyltransferase"/>
</dbReference>
<dbReference type="PROSITE" id="PS51186">
    <property type="entry name" value="GNAT"/>
    <property type="match status" value="1"/>
</dbReference>
<gene>
    <name evidence="2" type="ORF">B0A52_03864</name>
</gene>
<dbReference type="OrthoDB" id="41532at2759"/>
<dbReference type="PANTHER" id="PTHR43617">
    <property type="entry name" value="L-AMINO ACID N-ACETYLTRANSFERASE"/>
    <property type="match status" value="1"/>
</dbReference>
<dbReference type="EMBL" id="NAJM01000016">
    <property type="protein sequence ID" value="RVX71680.1"/>
    <property type="molecule type" value="Genomic_DNA"/>
</dbReference>
<dbReference type="SUPFAM" id="SSF55729">
    <property type="entry name" value="Acyl-CoA N-acyltransferases (Nat)"/>
    <property type="match status" value="1"/>
</dbReference>
<name>A0A438N7E2_EXOME</name>
<organism evidence="2 3">
    <name type="scientific">Exophiala mesophila</name>
    <name type="common">Black yeast-like fungus</name>
    <dbReference type="NCBI Taxonomy" id="212818"/>
    <lineage>
        <taxon>Eukaryota</taxon>
        <taxon>Fungi</taxon>
        <taxon>Dikarya</taxon>
        <taxon>Ascomycota</taxon>
        <taxon>Pezizomycotina</taxon>
        <taxon>Eurotiomycetes</taxon>
        <taxon>Chaetothyriomycetidae</taxon>
        <taxon>Chaetothyriales</taxon>
        <taxon>Herpotrichiellaceae</taxon>
        <taxon>Exophiala</taxon>
    </lineage>
</organism>
<dbReference type="Gene3D" id="3.40.630.30">
    <property type="match status" value="1"/>
</dbReference>
<dbReference type="GO" id="GO:0016747">
    <property type="term" value="F:acyltransferase activity, transferring groups other than amino-acyl groups"/>
    <property type="evidence" value="ECO:0007669"/>
    <property type="project" value="InterPro"/>
</dbReference>
<dbReference type="InterPro" id="IPR050276">
    <property type="entry name" value="MshD_Acetyltransferase"/>
</dbReference>
<reference evidence="2 3" key="1">
    <citation type="submission" date="2017-03" db="EMBL/GenBank/DDBJ databases">
        <title>Genomes of endolithic fungi from Antarctica.</title>
        <authorList>
            <person name="Coleine C."/>
            <person name="Masonjones S."/>
            <person name="Stajich J.E."/>
        </authorList>
    </citation>
    <scope>NUCLEOTIDE SEQUENCE [LARGE SCALE GENOMIC DNA]</scope>
    <source>
        <strain evidence="2 3">CCFEE 6314</strain>
    </source>
</reference>